<keyword evidence="4" id="KW-0804">Transcription</keyword>
<feature type="compositionally biased region" description="Basic and acidic residues" evidence="6">
    <location>
        <begin position="401"/>
        <end position="410"/>
    </location>
</feature>
<keyword evidence="5" id="KW-0539">Nucleus</keyword>
<evidence type="ECO:0008006" key="9">
    <source>
        <dbReference type="Google" id="ProtNLM"/>
    </source>
</evidence>
<keyword evidence="2" id="KW-0805">Transcription regulation</keyword>
<feature type="compositionally biased region" description="Polar residues" evidence="6">
    <location>
        <begin position="1"/>
        <end position="10"/>
    </location>
</feature>
<reference evidence="7 8" key="1">
    <citation type="submission" date="2024-01" db="EMBL/GenBank/DDBJ databases">
        <authorList>
            <person name="Allen C."/>
            <person name="Tagirdzhanova G."/>
        </authorList>
    </citation>
    <scope>NUCLEOTIDE SEQUENCE [LARGE SCALE GENOMIC DNA]</scope>
    <source>
        <strain evidence="7 8">CBS 573.63</strain>
    </source>
</reference>
<feature type="region of interest" description="Disordered" evidence="6">
    <location>
        <begin position="677"/>
        <end position="746"/>
    </location>
</feature>
<dbReference type="Proteomes" id="UP001642501">
    <property type="component" value="Unassembled WGS sequence"/>
</dbReference>
<dbReference type="CDD" id="cd12148">
    <property type="entry name" value="fungal_TF_MHR"/>
    <property type="match status" value="1"/>
</dbReference>
<dbReference type="InterPro" id="IPR051089">
    <property type="entry name" value="prtT"/>
</dbReference>
<feature type="region of interest" description="Disordered" evidence="6">
    <location>
        <begin position="95"/>
        <end position="180"/>
    </location>
</feature>
<dbReference type="EMBL" id="CAWUOM010000054">
    <property type="protein sequence ID" value="CAK7269074.1"/>
    <property type="molecule type" value="Genomic_DNA"/>
</dbReference>
<feature type="compositionally biased region" description="Low complexity" evidence="6">
    <location>
        <begin position="706"/>
        <end position="717"/>
    </location>
</feature>
<evidence type="ECO:0000313" key="8">
    <source>
        <dbReference type="Proteomes" id="UP001642501"/>
    </source>
</evidence>
<feature type="region of interest" description="Disordered" evidence="6">
    <location>
        <begin position="50"/>
        <end position="70"/>
    </location>
</feature>
<name>A0ABP0DLC9_9PEZI</name>
<comment type="caution">
    <text evidence="7">The sequence shown here is derived from an EMBL/GenBank/DDBJ whole genome shotgun (WGS) entry which is preliminary data.</text>
</comment>
<comment type="subcellular location">
    <subcellularLocation>
        <location evidence="1">Nucleus</location>
    </subcellularLocation>
</comment>
<protein>
    <recommendedName>
        <fullName evidence="9">C6 zinc finger domain containing protein</fullName>
    </recommendedName>
</protein>
<dbReference type="PANTHER" id="PTHR31845:SF10">
    <property type="entry name" value="ZN(II)2CYS6 TRANSCRIPTION FACTOR (EUROFUNG)"/>
    <property type="match status" value="1"/>
</dbReference>
<proteinExistence type="predicted"/>
<sequence length="940" mass="102621">MPNGYPQTGSKTAQQQATTKPTRVAELERRLEDLTSRLDSVSRQQALRRDINVPQSVTGSVPESSGPVRQTKPLDIFRTYAQRGYMYPARHIFPIDNVNQTPGPDREKDTETEPENQSLFRSTYSQQHANVPSPSNLTVSSATSGPTGSVAEGSCSSSSISSAPTHSGIRQAKDDPQPPCTLFPNFCATRRRPDIKKASTIPNTAQNTAPNRRKDVAANIARAADTPESLLPSTPADVATGNIWPTSEEAEIMLSEFRNVMMPLFPFVIIPDFVTSEQLRSSRPMLWKSVMMAACQLDGARQMVMGNQLLGELAAAAFLQPRRTLDTLQAALILIGWFHYNINSFQLFNLIYLARAMCVSLSISSEPMPPQAFPQRREPAGAGPGGNEPAAGGAYDNNINAERDNARGPEDGNGNGDGFDSSRQTTHYPPVVLEQMRTFAGTFYLAALATTTSKRPDVMMNTPYLETCCQVIERQIEYPTDTYLLQLVRIQQLSQSISMAHSLRTEGMQMGMSLHHMMQNLRRQLAVFKAQIPEAYSKDVNLVGHLHTAEILLYETAIQETISQPSLGDESLSASDRLELLWACTHAIKDLMLNRFQDHVTDQPRSLCLASLDYMFAFLTALKLMTLQTPGWDGRRVRTELAFDDLIDRQIFDLQMMAERRGQKRICHSPEKIATPAQDWSSVMGGTSVPAASTNESGSGTVLGGSNDNNNSSSSSSYTTGDKDSNGARGAPKNSAQTLADPQDPFTRLVGRLTELKSMISKELDRLPGIGNSAPHPHGFGAGPVDSRGISGTSVMDAAMPAKLGQAPELQNHPDADTEMLPPTAVGNRSDAAARHASMESRVHVEAATAQQQNAQQEAQQSHFSLPDAPQETGLDMPFDTVPINAEPILSFADATIDYMQNMDGSGYPDLLSAPGWESYLDANLATPSFYDSWGSQMNL</sequence>
<evidence type="ECO:0000256" key="6">
    <source>
        <dbReference type="SAM" id="MobiDB-lite"/>
    </source>
</evidence>
<evidence type="ECO:0000256" key="5">
    <source>
        <dbReference type="ARBA" id="ARBA00023242"/>
    </source>
</evidence>
<feature type="region of interest" description="Disordered" evidence="6">
    <location>
        <begin position="368"/>
        <end position="425"/>
    </location>
</feature>
<evidence type="ECO:0000256" key="4">
    <source>
        <dbReference type="ARBA" id="ARBA00023163"/>
    </source>
</evidence>
<evidence type="ECO:0000256" key="1">
    <source>
        <dbReference type="ARBA" id="ARBA00004123"/>
    </source>
</evidence>
<keyword evidence="3" id="KW-0238">DNA-binding</keyword>
<keyword evidence="8" id="KW-1185">Reference proteome</keyword>
<gene>
    <name evidence="7" type="ORF">SEPCBS57363_003417</name>
</gene>
<feature type="compositionally biased region" description="Polar residues" evidence="6">
    <location>
        <begin position="115"/>
        <end position="147"/>
    </location>
</feature>
<evidence type="ECO:0000256" key="2">
    <source>
        <dbReference type="ARBA" id="ARBA00023015"/>
    </source>
</evidence>
<feature type="region of interest" description="Disordered" evidence="6">
    <location>
        <begin position="1"/>
        <end position="24"/>
    </location>
</feature>
<evidence type="ECO:0000256" key="3">
    <source>
        <dbReference type="ARBA" id="ARBA00023125"/>
    </source>
</evidence>
<accession>A0ABP0DLC9</accession>
<organism evidence="7 8">
    <name type="scientific">Sporothrix epigloea</name>
    <dbReference type="NCBI Taxonomy" id="1892477"/>
    <lineage>
        <taxon>Eukaryota</taxon>
        <taxon>Fungi</taxon>
        <taxon>Dikarya</taxon>
        <taxon>Ascomycota</taxon>
        <taxon>Pezizomycotina</taxon>
        <taxon>Sordariomycetes</taxon>
        <taxon>Sordariomycetidae</taxon>
        <taxon>Ophiostomatales</taxon>
        <taxon>Ophiostomataceae</taxon>
        <taxon>Sporothrix</taxon>
    </lineage>
</organism>
<feature type="compositionally biased region" description="Polar residues" evidence="6">
    <location>
        <begin position="678"/>
        <end position="700"/>
    </location>
</feature>
<dbReference type="PANTHER" id="PTHR31845">
    <property type="entry name" value="FINGER DOMAIN PROTEIN, PUTATIVE-RELATED"/>
    <property type="match status" value="1"/>
</dbReference>
<feature type="compositionally biased region" description="Polar residues" evidence="6">
    <location>
        <begin position="53"/>
        <end position="63"/>
    </location>
</feature>
<evidence type="ECO:0000313" key="7">
    <source>
        <dbReference type="EMBL" id="CAK7269074.1"/>
    </source>
</evidence>
<feature type="compositionally biased region" description="Low complexity" evidence="6">
    <location>
        <begin position="11"/>
        <end position="20"/>
    </location>
</feature>